<dbReference type="VEuPathDB" id="FungiDB:PV09_07316"/>
<dbReference type="GeneID" id="27315289"/>
<organism evidence="1 2">
    <name type="scientific">Verruconis gallopava</name>
    <dbReference type="NCBI Taxonomy" id="253628"/>
    <lineage>
        <taxon>Eukaryota</taxon>
        <taxon>Fungi</taxon>
        <taxon>Dikarya</taxon>
        <taxon>Ascomycota</taxon>
        <taxon>Pezizomycotina</taxon>
        <taxon>Dothideomycetes</taxon>
        <taxon>Pleosporomycetidae</taxon>
        <taxon>Venturiales</taxon>
        <taxon>Sympoventuriaceae</taxon>
        <taxon>Verruconis</taxon>
    </lineage>
</organism>
<protein>
    <submittedName>
        <fullName evidence="1">Uncharacterized protein</fullName>
    </submittedName>
</protein>
<reference evidence="1 2" key="1">
    <citation type="submission" date="2015-01" db="EMBL/GenBank/DDBJ databases">
        <title>The Genome Sequence of Ochroconis gallopava CBS43764.</title>
        <authorList>
            <consortium name="The Broad Institute Genomics Platform"/>
            <person name="Cuomo C."/>
            <person name="de Hoog S."/>
            <person name="Gorbushina A."/>
            <person name="Stielow B."/>
            <person name="Teixiera M."/>
            <person name="Abouelleil A."/>
            <person name="Chapman S.B."/>
            <person name="Priest M."/>
            <person name="Young S.K."/>
            <person name="Wortman J."/>
            <person name="Nusbaum C."/>
            <person name="Birren B."/>
        </authorList>
    </citation>
    <scope>NUCLEOTIDE SEQUENCE [LARGE SCALE GENOMIC DNA]</scope>
    <source>
        <strain evidence="1 2">CBS 43764</strain>
    </source>
</reference>
<proteinExistence type="predicted"/>
<dbReference type="HOGENOM" id="CLU_1519024_0_0_1"/>
<accession>A0A0D1YK76</accession>
<sequence length="177" mass="19034">MQAVRPWGSEATGFNAVSSEQAAHCDPLVDALDSKPALPPAPDQSDTLTVTLKTFTDEHTKNMSNSFSAPIILNGIQVGKLTAQKIEIAAKSIIGCDGGEVQVTKDSSSDGFTLTLPRKPCANVNITLSEQGCRARADDQVFFTYVNDIKLAEESLAAKVQVINARWQQRVAVDDNE</sequence>
<evidence type="ECO:0000313" key="1">
    <source>
        <dbReference type="EMBL" id="KIW01277.1"/>
    </source>
</evidence>
<keyword evidence="2" id="KW-1185">Reference proteome</keyword>
<dbReference type="EMBL" id="KN847556">
    <property type="protein sequence ID" value="KIW01277.1"/>
    <property type="molecule type" value="Genomic_DNA"/>
</dbReference>
<dbReference type="RefSeq" id="XP_016211146.1">
    <property type="nucleotide sequence ID" value="XM_016361070.1"/>
</dbReference>
<dbReference type="InParanoid" id="A0A0D1YK76"/>
<evidence type="ECO:0000313" key="2">
    <source>
        <dbReference type="Proteomes" id="UP000053259"/>
    </source>
</evidence>
<gene>
    <name evidence="1" type="ORF">PV09_07316</name>
</gene>
<name>A0A0D1YK76_9PEZI</name>
<dbReference type="Proteomes" id="UP000053259">
    <property type="component" value="Unassembled WGS sequence"/>
</dbReference>
<dbReference type="AlphaFoldDB" id="A0A0D1YK76"/>